<gene>
    <name evidence="1" type="ORF">BJ875DRAFT_385848</name>
</gene>
<dbReference type="EMBL" id="MU251700">
    <property type="protein sequence ID" value="KAG9230109.1"/>
    <property type="molecule type" value="Genomic_DNA"/>
</dbReference>
<dbReference type="AlphaFoldDB" id="A0A9P7YAH8"/>
<organism evidence="1 2">
    <name type="scientific">Amylocarpus encephaloides</name>
    <dbReference type="NCBI Taxonomy" id="45428"/>
    <lineage>
        <taxon>Eukaryota</taxon>
        <taxon>Fungi</taxon>
        <taxon>Dikarya</taxon>
        <taxon>Ascomycota</taxon>
        <taxon>Pezizomycotina</taxon>
        <taxon>Leotiomycetes</taxon>
        <taxon>Helotiales</taxon>
        <taxon>Helotiales incertae sedis</taxon>
        <taxon>Amylocarpus</taxon>
    </lineage>
</organism>
<proteinExistence type="predicted"/>
<evidence type="ECO:0000313" key="2">
    <source>
        <dbReference type="Proteomes" id="UP000824998"/>
    </source>
</evidence>
<sequence length="129" mass="15296">VIRHNPNSAVYNGAYINKRVRFDILSTILERPSIDDILRILTYISLIRDPRAPIYVPDDVLIALPLDLIILKSRAYRIQGTEFEAEVRRLTAEISITRTRRQNIISKEYRAEYFRRRPIEDIERQNSRQ</sequence>
<feature type="non-terminal residue" evidence="1">
    <location>
        <position position="1"/>
    </location>
</feature>
<dbReference type="PANTHER" id="PTHR37535:SF2">
    <property type="entry name" value="FINGER DOMAIN PROTEIN, PUTATIVE (AFU_ORTHOLOGUE AFUA_6G09300)-RELATED"/>
    <property type="match status" value="1"/>
</dbReference>
<evidence type="ECO:0000313" key="1">
    <source>
        <dbReference type="EMBL" id="KAG9230109.1"/>
    </source>
</evidence>
<comment type="caution">
    <text evidence="1">The sequence shown here is derived from an EMBL/GenBank/DDBJ whole genome shotgun (WGS) entry which is preliminary data.</text>
</comment>
<protein>
    <submittedName>
        <fullName evidence="1">Uncharacterized protein</fullName>
    </submittedName>
</protein>
<dbReference type="PANTHER" id="PTHR37535">
    <property type="entry name" value="FLUG DOMAIN PROTEIN"/>
    <property type="match status" value="1"/>
</dbReference>
<dbReference type="InterPro" id="IPR021842">
    <property type="entry name" value="DUF3435"/>
</dbReference>
<dbReference type="Proteomes" id="UP000824998">
    <property type="component" value="Unassembled WGS sequence"/>
</dbReference>
<reference evidence="1" key="1">
    <citation type="journal article" date="2021" name="IMA Fungus">
        <title>Genomic characterization of three marine fungi, including Emericellopsis atlantica sp. nov. with signatures of a generalist lifestyle and marine biomass degradation.</title>
        <authorList>
            <person name="Hagestad O.C."/>
            <person name="Hou L."/>
            <person name="Andersen J.H."/>
            <person name="Hansen E.H."/>
            <person name="Altermark B."/>
            <person name="Li C."/>
            <person name="Kuhnert E."/>
            <person name="Cox R.J."/>
            <person name="Crous P.W."/>
            <person name="Spatafora J.W."/>
            <person name="Lail K."/>
            <person name="Amirebrahimi M."/>
            <person name="Lipzen A."/>
            <person name="Pangilinan J."/>
            <person name="Andreopoulos W."/>
            <person name="Hayes R.D."/>
            <person name="Ng V."/>
            <person name="Grigoriev I.V."/>
            <person name="Jackson S.A."/>
            <person name="Sutton T.D.S."/>
            <person name="Dobson A.D.W."/>
            <person name="Rama T."/>
        </authorList>
    </citation>
    <scope>NUCLEOTIDE SEQUENCE</scope>
    <source>
        <strain evidence="1">TRa018bII</strain>
    </source>
</reference>
<accession>A0A9P7YAH8</accession>
<keyword evidence="2" id="KW-1185">Reference proteome</keyword>
<dbReference type="OrthoDB" id="4485682at2759"/>
<dbReference type="Pfam" id="PF11917">
    <property type="entry name" value="DUF3435"/>
    <property type="match status" value="1"/>
</dbReference>
<name>A0A9P7YAH8_9HELO</name>